<evidence type="ECO:0000313" key="3">
    <source>
        <dbReference type="Proteomes" id="UP000467249"/>
    </source>
</evidence>
<name>A0A6N4WAT4_9MYCO</name>
<reference evidence="2 3" key="1">
    <citation type="journal article" date="2019" name="Emerg. Microbes Infect.">
        <title>Comprehensive subspecies identification of 175 nontuberculous mycobacteria species based on 7547 genomic profiles.</title>
        <authorList>
            <person name="Matsumoto Y."/>
            <person name="Kinjo T."/>
            <person name="Motooka D."/>
            <person name="Nabeya D."/>
            <person name="Jung N."/>
            <person name="Uechi K."/>
            <person name="Horii T."/>
            <person name="Iida T."/>
            <person name="Fujita J."/>
            <person name="Nakamura S."/>
        </authorList>
    </citation>
    <scope>NUCLEOTIDE SEQUENCE [LARGE SCALE GENOMIC DNA]</scope>
    <source>
        <strain evidence="2 3">JCM 30275</strain>
    </source>
</reference>
<dbReference type="Proteomes" id="UP000467249">
    <property type="component" value="Chromosome"/>
</dbReference>
<dbReference type="KEGG" id="many:MANY_31920"/>
<feature type="signal peptide" evidence="1">
    <location>
        <begin position="1"/>
        <end position="29"/>
    </location>
</feature>
<evidence type="ECO:0000313" key="2">
    <source>
        <dbReference type="EMBL" id="BBZ77855.1"/>
    </source>
</evidence>
<dbReference type="NCBIfam" id="TIGR04529">
    <property type="entry name" value="MTB_hemophore"/>
    <property type="match status" value="1"/>
</dbReference>
<dbReference type="AlphaFoldDB" id="A0A6N4WAT4"/>
<evidence type="ECO:0008006" key="4">
    <source>
        <dbReference type="Google" id="ProtNLM"/>
    </source>
</evidence>
<keyword evidence="3" id="KW-1185">Reference proteome</keyword>
<gene>
    <name evidence="2" type="ORF">MANY_31920</name>
</gene>
<organism evidence="2 3">
    <name type="scientific">Mycolicibacterium anyangense</name>
    <dbReference type="NCBI Taxonomy" id="1431246"/>
    <lineage>
        <taxon>Bacteria</taxon>
        <taxon>Bacillati</taxon>
        <taxon>Actinomycetota</taxon>
        <taxon>Actinomycetes</taxon>
        <taxon>Mycobacteriales</taxon>
        <taxon>Mycobacteriaceae</taxon>
        <taxon>Mycolicibacterium</taxon>
    </lineage>
</organism>
<keyword evidence="1" id="KW-0732">Signal</keyword>
<proteinExistence type="predicted"/>
<feature type="chain" id="PRO_5026877854" description="Hemophore-related protein" evidence="1">
    <location>
        <begin position="30"/>
        <end position="126"/>
    </location>
</feature>
<dbReference type="GO" id="GO:0020037">
    <property type="term" value="F:heme binding"/>
    <property type="evidence" value="ECO:0007669"/>
    <property type="project" value="InterPro"/>
</dbReference>
<accession>A0A6N4WAT4</accession>
<sequence length="126" mass="13451">MPRRTTMTAGITLIALGFCSATQPGIASAQPDLSPLINTTCSYQQVIAALNVQAPDLAAELSQYPPAQAKLQRFLASPIQTRQQMVQQALTTHPQWQNTIDQKAGTPEGQQAQAVLLAVAKTCGSY</sequence>
<dbReference type="EMBL" id="AP022620">
    <property type="protein sequence ID" value="BBZ77855.1"/>
    <property type="molecule type" value="Genomic_DNA"/>
</dbReference>
<dbReference type="InterPro" id="IPR032407">
    <property type="entry name" value="MHB"/>
</dbReference>
<protein>
    <recommendedName>
        <fullName evidence="4">Hemophore-related protein</fullName>
    </recommendedName>
</protein>
<evidence type="ECO:0000256" key="1">
    <source>
        <dbReference type="SAM" id="SignalP"/>
    </source>
</evidence>